<feature type="compositionally biased region" description="Basic and acidic residues" evidence="8">
    <location>
        <begin position="364"/>
        <end position="377"/>
    </location>
</feature>
<dbReference type="GO" id="GO:0098553">
    <property type="term" value="C:lumenal side of endoplasmic reticulum membrane"/>
    <property type="evidence" value="ECO:0007669"/>
    <property type="project" value="TreeGrafter"/>
</dbReference>
<feature type="transmembrane region" description="Helical" evidence="9">
    <location>
        <begin position="195"/>
        <end position="211"/>
    </location>
</feature>
<keyword evidence="11" id="KW-1185">Reference proteome</keyword>
<feature type="transmembrane region" description="Helical" evidence="9">
    <location>
        <begin position="318"/>
        <end position="336"/>
    </location>
</feature>
<proteinExistence type="inferred from homology"/>
<keyword evidence="7 9" id="KW-0472">Membrane</keyword>
<feature type="compositionally biased region" description="Basic residues" evidence="8">
    <location>
        <begin position="378"/>
        <end position="410"/>
    </location>
</feature>
<dbReference type="GO" id="GO:0033619">
    <property type="term" value="P:membrane protein proteolysis"/>
    <property type="evidence" value="ECO:0007669"/>
    <property type="project" value="TreeGrafter"/>
</dbReference>
<feature type="transmembrane region" description="Helical" evidence="9">
    <location>
        <begin position="20"/>
        <end position="41"/>
    </location>
</feature>
<evidence type="ECO:0000256" key="1">
    <source>
        <dbReference type="ARBA" id="ARBA00004477"/>
    </source>
</evidence>
<dbReference type="PANTHER" id="PTHR12174:SF23">
    <property type="entry name" value="MINOR HISTOCOMPATIBILITY ANTIGEN H13"/>
    <property type="match status" value="1"/>
</dbReference>
<dbReference type="AlphaFoldDB" id="A0A367JSW7"/>
<organism evidence="10 11">
    <name type="scientific">Rhizopus stolonifer</name>
    <name type="common">Rhizopus nigricans</name>
    <dbReference type="NCBI Taxonomy" id="4846"/>
    <lineage>
        <taxon>Eukaryota</taxon>
        <taxon>Fungi</taxon>
        <taxon>Fungi incertae sedis</taxon>
        <taxon>Mucoromycota</taxon>
        <taxon>Mucoromycotina</taxon>
        <taxon>Mucoromycetes</taxon>
        <taxon>Mucorales</taxon>
        <taxon>Mucorineae</taxon>
        <taxon>Rhizopodaceae</taxon>
        <taxon>Rhizopus</taxon>
    </lineage>
</organism>
<dbReference type="STRING" id="4846.A0A367JSW7"/>
<dbReference type="GO" id="GO:0098554">
    <property type="term" value="C:cytoplasmic side of endoplasmic reticulum membrane"/>
    <property type="evidence" value="ECO:0007669"/>
    <property type="project" value="TreeGrafter"/>
</dbReference>
<evidence type="ECO:0008006" key="12">
    <source>
        <dbReference type="Google" id="ProtNLM"/>
    </source>
</evidence>
<feature type="transmembrane region" description="Helical" evidence="9">
    <location>
        <begin position="168"/>
        <end position="188"/>
    </location>
</feature>
<keyword evidence="3 9" id="KW-0812">Transmembrane</keyword>
<dbReference type="OrthoDB" id="29661at2759"/>
<keyword evidence="6 9" id="KW-1133">Transmembrane helix</keyword>
<evidence type="ECO:0000256" key="8">
    <source>
        <dbReference type="SAM" id="MobiDB-lite"/>
    </source>
</evidence>
<accession>A0A367JSW7</accession>
<evidence type="ECO:0000256" key="9">
    <source>
        <dbReference type="SAM" id="Phobius"/>
    </source>
</evidence>
<keyword evidence="5" id="KW-0256">Endoplasmic reticulum</keyword>
<feature type="transmembrane region" description="Helical" evidence="9">
    <location>
        <begin position="290"/>
        <end position="312"/>
    </location>
</feature>
<evidence type="ECO:0000256" key="4">
    <source>
        <dbReference type="ARBA" id="ARBA00022801"/>
    </source>
</evidence>
<evidence type="ECO:0000256" key="6">
    <source>
        <dbReference type="ARBA" id="ARBA00022989"/>
    </source>
</evidence>
<evidence type="ECO:0000313" key="10">
    <source>
        <dbReference type="EMBL" id="RCH93006.1"/>
    </source>
</evidence>
<feature type="region of interest" description="Disordered" evidence="8">
    <location>
        <begin position="364"/>
        <end position="426"/>
    </location>
</feature>
<dbReference type="GO" id="GO:0006465">
    <property type="term" value="P:signal peptide processing"/>
    <property type="evidence" value="ECO:0007669"/>
    <property type="project" value="TreeGrafter"/>
</dbReference>
<dbReference type="Proteomes" id="UP000253551">
    <property type="component" value="Unassembled WGS sequence"/>
</dbReference>
<feature type="transmembrane region" description="Helical" evidence="9">
    <location>
        <begin position="249"/>
        <end position="269"/>
    </location>
</feature>
<dbReference type="GO" id="GO:0042500">
    <property type="term" value="F:aspartic endopeptidase activity, intramembrane cleaving"/>
    <property type="evidence" value="ECO:0007669"/>
    <property type="project" value="InterPro"/>
</dbReference>
<comment type="caution">
    <text evidence="10">The sequence shown here is derived from an EMBL/GenBank/DDBJ whole genome shotgun (WGS) entry which is preliminary data.</text>
</comment>
<comment type="similarity">
    <text evidence="2">Belongs to the peptidase A22B family.</text>
</comment>
<dbReference type="SMART" id="SM00730">
    <property type="entry name" value="PSN"/>
    <property type="match status" value="1"/>
</dbReference>
<gene>
    <name evidence="10" type="ORF">CU098_003553</name>
</gene>
<comment type="subcellular location">
    <subcellularLocation>
        <location evidence="1">Endoplasmic reticulum membrane</location>
        <topology evidence="1">Multi-pass membrane protein</topology>
    </subcellularLocation>
</comment>
<dbReference type="PANTHER" id="PTHR12174">
    <property type="entry name" value="SIGNAL PEPTIDE PEPTIDASE"/>
    <property type="match status" value="1"/>
</dbReference>
<dbReference type="InterPro" id="IPR007369">
    <property type="entry name" value="Peptidase_A22B_SPP"/>
</dbReference>
<sequence length="473" mass="53667">MGTHFFDTSENWLSMTSASLALLILAVIPIWVGSFVSLRMMKKSSQKTKLEQDDAHVLSTQHALVFPIIGSIAIFYTYLALKSIDPEYINEGIIIVTSLLSTALFSNTLLLIAKNNMSRSWLDKIENYKFSFSRQGKEVCHIHITTIHLLVMAASIALSVTYAITQHWIIGNMFTMCLVINIIGFLTVDSFWTGFFLMCGMLIHDILWISGSETIVKISESFSNAPLNIIWPRHIETFVLDQLVKDNQMFTMFSITDIIIPGIFIAYFLRFDRKRAWEKNVTNMEFDKPFFNSAIVAYTISAGVSIITVHLTKNAQSALFYIMPALTLSTLFTAVIENNLKEVTTISPVIESLEKLNFLVDRDERPQRFKPRSESSKSKSRSKSKKSVNKPRSTSKAKRTRSQSKTRGRPKNPGSPVVNEKVPSTEVRFLDKAHAALDEQNEAPEAQDNEMISGRTQRVSSRISRRRHLEDYV</sequence>
<feature type="transmembrane region" description="Helical" evidence="9">
    <location>
        <begin position="62"/>
        <end position="81"/>
    </location>
</feature>
<dbReference type="EMBL" id="PJQM01002755">
    <property type="protein sequence ID" value="RCH93006.1"/>
    <property type="molecule type" value="Genomic_DNA"/>
</dbReference>
<protein>
    <recommendedName>
        <fullName evidence="12">Minor histocompatibility antigen H13</fullName>
    </recommendedName>
</protein>
<feature type="transmembrane region" description="Helical" evidence="9">
    <location>
        <begin position="139"/>
        <end position="162"/>
    </location>
</feature>
<evidence type="ECO:0000256" key="3">
    <source>
        <dbReference type="ARBA" id="ARBA00022692"/>
    </source>
</evidence>
<reference evidence="10 11" key="1">
    <citation type="journal article" date="2018" name="G3 (Bethesda)">
        <title>Phylogenetic and Phylogenomic Definition of Rhizopus Species.</title>
        <authorList>
            <person name="Gryganskyi A.P."/>
            <person name="Golan J."/>
            <person name="Dolatabadi S."/>
            <person name="Mondo S."/>
            <person name="Robb S."/>
            <person name="Idnurm A."/>
            <person name="Muszewska A."/>
            <person name="Steczkiewicz K."/>
            <person name="Masonjones S."/>
            <person name="Liao H.L."/>
            <person name="Gajdeczka M.T."/>
            <person name="Anike F."/>
            <person name="Vuek A."/>
            <person name="Anishchenko I.M."/>
            <person name="Voigt K."/>
            <person name="de Hoog G.S."/>
            <person name="Smith M.E."/>
            <person name="Heitman J."/>
            <person name="Vilgalys R."/>
            <person name="Stajich J.E."/>
        </authorList>
    </citation>
    <scope>NUCLEOTIDE SEQUENCE [LARGE SCALE GENOMIC DNA]</scope>
    <source>
        <strain evidence="10 11">LSU 92-RS-03</strain>
    </source>
</reference>
<dbReference type="Pfam" id="PF04258">
    <property type="entry name" value="Peptidase_A22B"/>
    <property type="match status" value="1"/>
</dbReference>
<evidence type="ECO:0000313" key="11">
    <source>
        <dbReference type="Proteomes" id="UP000253551"/>
    </source>
</evidence>
<dbReference type="InterPro" id="IPR006639">
    <property type="entry name" value="Preselin/SPP"/>
</dbReference>
<feature type="compositionally biased region" description="Acidic residues" evidence="8">
    <location>
        <begin position="439"/>
        <end position="448"/>
    </location>
</feature>
<evidence type="ECO:0000256" key="2">
    <source>
        <dbReference type="ARBA" id="ARBA00006859"/>
    </source>
</evidence>
<name>A0A367JSW7_RHIST</name>
<evidence type="ECO:0000256" key="7">
    <source>
        <dbReference type="ARBA" id="ARBA00023136"/>
    </source>
</evidence>
<feature type="transmembrane region" description="Helical" evidence="9">
    <location>
        <begin position="93"/>
        <end position="113"/>
    </location>
</feature>
<feature type="region of interest" description="Disordered" evidence="8">
    <location>
        <begin position="438"/>
        <end position="473"/>
    </location>
</feature>
<keyword evidence="4" id="KW-0378">Hydrolase</keyword>
<evidence type="ECO:0000256" key="5">
    <source>
        <dbReference type="ARBA" id="ARBA00022824"/>
    </source>
</evidence>